<sequence length="141" mass="15914">MRHLASYVAAIRQRRSPMCIESMTRDALSWQEDGFKVTQETVTYRFTDGATIFCTTEQDSVPVDADICPECWITYEVVSDGHSDERITPARVTFNSTCREAFWLKYHAPSSDDLSDLTVSASAPWSAETRCDDADTTKENP</sequence>
<name>A0ACD3SRW5_9BURK</name>
<organism evidence="1 2">
    <name type="scientific">Imbroritus primus</name>
    <dbReference type="NCBI Taxonomy" id="3058603"/>
    <lineage>
        <taxon>Bacteria</taxon>
        <taxon>Pseudomonadati</taxon>
        <taxon>Pseudomonadota</taxon>
        <taxon>Betaproteobacteria</taxon>
        <taxon>Burkholderiales</taxon>
        <taxon>Burkholderiaceae</taxon>
        <taxon>Imbroritus</taxon>
    </lineage>
</organism>
<proteinExistence type="predicted"/>
<gene>
    <name evidence="1" type="ORF">MW7_004435</name>
</gene>
<evidence type="ECO:0000313" key="2">
    <source>
        <dbReference type="Proteomes" id="UP000004277"/>
    </source>
</evidence>
<keyword evidence="2" id="KW-1185">Reference proteome</keyword>
<reference evidence="1" key="1">
    <citation type="submission" date="2019-05" db="EMBL/GenBank/DDBJ databases">
        <title>Revised genome assembly of Burkholderiaceae (previously Ralstonia) sp. PBA.</title>
        <authorList>
            <person name="Gan H.M."/>
        </authorList>
    </citation>
    <scope>NUCLEOTIDE SEQUENCE</scope>
    <source>
        <strain evidence="1">PBA</strain>
    </source>
</reference>
<accession>A0ACD3SRW5</accession>
<dbReference type="EMBL" id="AKCV02000014">
    <property type="protein sequence ID" value="TMS58990.1"/>
    <property type="molecule type" value="Genomic_DNA"/>
</dbReference>
<evidence type="ECO:0000313" key="1">
    <source>
        <dbReference type="EMBL" id="TMS58990.1"/>
    </source>
</evidence>
<dbReference type="Proteomes" id="UP000004277">
    <property type="component" value="Unassembled WGS sequence"/>
</dbReference>
<protein>
    <submittedName>
        <fullName evidence="1">Uncharacterized protein</fullName>
    </submittedName>
</protein>
<comment type="caution">
    <text evidence="1">The sequence shown here is derived from an EMBL/GenBank/DDBJ whole genome shotgun (WGS) entry which is preliminary data.</text>
</comment>